<evidence type="ECO:0008006" key="7">
    <source>
        <dbReference type="Google" id="ProtNLM"/>
    </source>
</evidence>
<protein>
    <recommendedName>
        <fullName evidence="7">Filament-like plant protein</fullName>
    </recommendedName>
</protein>
<name>A0A835RHB6_VANPL</name>
<accession>A0A835RHB6</accession>
<evidence type="ECO:0000313" key="5">
    <source>
        <dbReference type="EMBL" id="KAG0492305.1"/>
    </source>
</evidence>
<evidence type="ECO:0000313" key="6">
    <source>
        <dbReference type="Proteomes" id="UP000636800"/>
    </source>
</evidence>
<comment type="similarity">
    <text evidence="1">Belongs to the FPP family.</text>
</comment>
<evidence type="ECO:0000256" key="4">
    <source>
        <dbReference type="SAM" id="MobiDB-lite"/>
    </source>
</evidence>
<dbReference type="OrthoDB" id="1905162at2759"/>
<dbReference type="Pfam" id="PF05911">
    <property type="entry name" value="FPP"/>
    <property type="match status" value="3"/>
</dbReference>
<evidence type="ECO:0000256" key="1">
    <source>
        <dbReference type="ARBA" id="ARBA00005921"/>
    </source>
</evidence>
<dbReference type="PANTHER" id="PTHR31580:SF49">
    <property type="entry name" value="FILAMENT-LIKE PLANT PROTEIN 3"/>
    <property type="match status" value="1"/>
</dbReference>
<proteinExistence type="inferred from homology"/>
<feature type="coiled-coil region" evidence="3">
    <location>
        <begin position="385"/>
        <end position="656"/>
    </location>
</feature>
<dbReference type="InterPro" id="IPR008587">
    <property type="entry name" value="FPP_plant"/>
</dbReference>
<dbReference type="AlphaFoldDB" id="A0A835RHB6"/>
<dbReference type="EMBL" id="JADCNL010000002">
    <property type="protein sequence ID" value="KAG0492305.1"/>
    <property type="molecule type" value="Genomic_DNA"/>
</dbReference>
<evidence type="ECO:0000256" key="3">
    <source>
        <dbReference type="SAM" id="Coils"/>
    </source>
</evidence>
<dbReference type="Proteomes" id="UP000636800">
    <property type="component" value="Chromosome 2"/>
</dbReference>
<feature type="compositionally biased region" description="Low complexity" evidence="4">
    <location>
        <begin position="39"/>
        <end position="51"/>
    </location>
</feature>
<feature type="coiled-coil region" evidence="3">
    <location>
        <begin position="109"/>
        <end position="229"/>
    </location>
</feature>
<evidence type="ECO:0000256" key="2">
    <source>
        <dbReference type="ARBA" id="ARBA00023054"/>
    </source>
</evidence>
<dbReference type="PANTHER" id="PTHR31580">
    <property type="entry name" value="FILAMENT-LIKE PLANT PROTEIN 4"/>
    <property type="match status" value="1"/>
</dbReference>
<feature type="region of interest" description="Disordered" evidence="4">
    <location>
        <begin position="30"/>
        <end position="52"/>
    </location>
</feature>
<organism evidence="5 6">
    <name type="scientific">Vanilla planifolia</name>
    <name type="common">Vanilla</name>
    <dbReference type="NCBI Taxonomy" id="51239"/>
    <lineage>
        <taxon>Eukaryota</taxon>
        <taxon>Viridiplantae</taxon>
        <taxon>Streptophyta</taxon>
        <taxon>Embryophyta</taxon>
        <taxon>Tracheophyta</taxon>
        <taxon>Spermatophyta</taxon>
        <taxon>Magnoliopsida</taxon>
        <taxon>Liliopsida</taxon>
        <taxon>Asparagales</taxon>
        <taxon>Orchidaceae</taxon>
        <taxon>Vanilloideae</taxon>
        <taxon>Vanilleae</taxon>
        <taxon>Vanilla</taxon>
    </lineage>
</organism>
<keyword evidence="2 3" id="KW-0175">Coiled coil</keyword>
<sequence>MFTEYRGRGKSCCGEIRMLDMDRRTWLWRRKSLEKSPGDSESSGSSSSFSERCLDEQTAEVSSINESNAVNATVKSLTEKLSAALLDVTTNEDLVKQHAKVAEEAVSGWEMAEAEVSALKQQLEASSQKNSALEDRIGHLEEAFEECARQLRQSMEEQEQKAQDALTKTHELESIKSQLEKQLEELYTQLEIAKSEALIPNDASHGPWIETLEEEKESLKAEILVLSEQLHLCTLERELIIQAAESASRQHLESRKKVTMLESECRRLHAVACRASSKHQRPIASSVAVECLTNSQPGSIELLPGEDGEQVIPDSWQTALTPEFYQFKDVKACARDIMTSQEFELMDDFLEMERLVALPGTVQLITTNNFKGEAFAREESPRNEHEALQLQLTVLNDKVEKMENEKVLLEMALTETQNQLEASCIQLNLAGEKMVDLLTQLDLANEKKQAAIAEVVSMDIKRKEMVSQVEAAHSEIMSLRENVDTLQRKVDGMIPLEELNREIENLKATRKEWQTQLNSACLEAEELRGQVGLLNRKVEEERALSLRYLTNAEEIETARKQLGTQLILANSEIEELNQKFALLEHDLKEERQLSATQAARAKAAEAERSSLESKLGLTNSEIGRVHNEMQCLREKLDKEKQLAAEYNAKFQVLEDELSRRKDAAELCRISSSNGALKLNKDKELAVAAGKLAECQKTIASLGEQLKSLTTINYFISEAEKREIYGCLPCLSSSETIRHRQNGSLEDSDFPPLPHGEVKVSPTASPTALSLPGLVRLLPLSRSNCVENQ</sequence>
<gene>
    <name evidence="5" type="ORF">HPP92_005703</name>
</gene>
<keyword evidence="6" id="KW-1185">Reference proteome</keyword>
<reference evidence="5 6" key="1">
    <citation type="journal article" date="2020" name="Nat. Food">
        <title>A phased Vanilla planifolia genome enables genetic improvement of flavour and production.</title>
        <authorList>
            <person name="Hasing T."/>
            <person name="Tang H."/>
            <person name="Brym M."/>
            <person name="Khazi F."/>
            <person name="Huang T."/>
            <person name="Chambers A.H."/>
        </authorList>
    </citation>
    <scope>NUCLEOTIDE SEQUENCE [LARGE SCALE GENOMIC DNA]</scope>
    <source>
        <tissue evidence="5">Leaf</tissue>
    </source>
</reference>
<comment type="caution">
    <text evidence="5">The sequence shown here is derived from an EMBL/GenBank/DDBJ whole genome shotgun (WGS) entry which is preliminary data.</text>
</comment>